<feature type="compositionally biased region" description="Pro residues" evidence="1">
    <location>
        <begin position="49"/>
        <end position="67"/>
    </location>
</feature>
<evidence type="ECO:0000256" key="1">
    <source>
        <dbReference type="SAM" id="MobiDB-lite"/>
    </source>
</evidence>
<evidence type="ECO:0000313" key="3">
    <source>
        <dbReference type="Proteomes" id="UP000314294"/>
    </source>
</evidence>
<accession>A0A4Z2GXW7</accession>
<feature type="region of interest" description="Disordered" evidence="1">
    <location>
        <begin position="1"/>
        <end position="119"/>
    </location>
</feature>
<feature type="compositionally biased region" description="Polar residues" evidence="1">
    <location>
        <begin position="212"/>
        <end position="240"/>
    </location>
</feature>
<dbReference type="Proteomes" id="UP000314294">
    <property type="component" value="Unassembled WGS sequence"/>
</dbReference>
<feature type="region of interest" description="Disordered" evidence="1">
    <location>
        <begin position="195"/>
        <end position="240"/>
    </location>
</feature>
<organism evidence="2 3">
    <name type="scientific">Liparis tanakae</name>
    <name type="common">Tanaka's snailfish</name>
    <dbReference type="NCBI Taxonomy" id="230148"/>
    <lineage>
        <taxon>Eukaryota</taxon>
        <taxon>Metazoa</taxon>
        <taxon>Chordata</taxon>
        <taxon>Craniata</taxon>
        <taxon>Vertebrata</taxon>
        <taxon>Euteleostomi</taxon>
        <taxon>Actinopterygii</taxon>
        <taxon>Neopterygii</taxon>
        <taxon>Teleostei</taxon>
        <taxon>Neoteleostei</taxon>
        <taxon>Acanthomorphata</taxon>
        <taxon>Eupercaria</taxon>
        <taxon>Perciformes</taxon>
        <taxon>Cottioidei</taxon>
        <taxon>Cottales</taxon>
        <taxon>Liparidae</taxon>
        <taxon>Liparis</taxon>
    </lineage>
</organism>
<keyword evidence="3" id="KW-1185">Reference proteome</keyword>
<evidence type="ECO:0000313" key="2">
    <source>
        <dbReference type="EMBL" id="TNN58497.1"/>
    </source>
</evidence>
<reference evidence="2 3" key="1">
    <citation type="submission" date="2019-03" db="EMBL/GenBank/DDBJ databases">
        <title>First draft genome of Liparis tanakae, snailfish: a comprehensive survey of snailfish specific genes.</title>
        <authorList>
            <person name="Kim W."/>
            <person name="Song I."/>
            <person name="Jeong J.-H."/>
            <person name="Kim D."/>
            <person name="Kim S."/>
            <person name="Ryu S."/>
            <person name="Song J.Y."/>
            <person name="Lee S.K."/>
        </authorList>
    </citation>
    <scope>NUCLEOTIDE SEQUENCE [LARGE SCALE GENOMIC DNA]</scope>
    <source>
        <tissue evidence="2">Muscle</tissue>
    </source>
</reference>
<dbReference type="AlphaFoldDB" id="A0A4Z2GXW7"/>
<name>A0A4Z2GXW7_9TELE</name>
<proteinExistence type="predicted"/>
<sequence>MGEQVKELTSSVGGERLRSSQIIFKQKARGEKDASRVCVLPARGAASGPVPPPHRAPPAPSSPPSPSPEAGQAPTALKCCHAPGAAEDTGREEKRKRGRRRKTEEAQQGAQTVDGGSQQQLVLLRRKRVGRLRHEMGAKCTITRKEGKNILRLKKIIASLRSTREEKLKWNQRQPCCNRGAGEKQAEQLMTPQYNLQQKSTESSREALSSSGAQRVQSTIFNAQRSGPDQARTGTQAHHR</sequence>
<dbReference type="EMBL" id="SRLO01000377">
    <property type="protein sequence ID" value="TNN58497.1"/>
    <property type="molecule type" value="Genomic_DNA"/>
</dbReference>
<comment type="caution">
    <text evidence="2">The sequence shown here is derived from an EMBL/GenBank/DDBJ whole genome shotgun (WGS) entry which is preliminary data.</text>
</comment>
<feature type="compositionally biased region" description="Polar residues" evidence="1">
    <location>
        <begin position="106"/>
        <end position="119"/>
    </location>
</feature>
<protein>
    <submittedName>
        <fullName evidence="2">Uncharacterized protein</fullName>
    </submittedName>
</protein>
<gene>
    <name evidence="2" type="ORF">EYF80_031300</name>
</gene>